<feature type="non-terminal residue" evidence="1">
    <location>
        <position position="84"/>
    </location>
</feature>
<protein>
    <submittedName>
        <fullName evidence="1">Nuclear factor I/Xb</fullName>
    </submittedName>
</protein>
<name>A0A1A7ZKW3_NOTFU</name>
<dbReference type="EMBL" id="HADY01004200">
    <property type="protein sequence ID" value="SBP42685.1"/>
    <property type="molecule type" value="Transcribed_RNA"/>
</dbReference>
<evidence type="ECO:0000313" key="1">
    <source>
        <dbReference type="EMBL" id="SBP42685.1"/>
    </source>
</evidence>
<organism evidence="1">
    <name type="scientific">Nothobranchius furzeri</name>
    <name type="common">Turquoise killifish</name>
    <dbReference type="NCBI Taxonomy" id="105023"/>
    <lineage>
        <taxon>Eukaryota</taxon>
        <taxon>Metazoa</taxon>
        <taxon>Chordata</taxon>
        <taxon>Craniata</taxon>
        <taxon>Vertebrata</taxon>
        <taxon>Euteleostomi</taxon>
        <taxon>Actinopterygii</taxon>
        <taxon>Neopterygii</taxon>
        <taxon>Teleostei</taxon>
        <taxon>Neoteleostei</taxon>
        <taxon>Acanthomorphata</taxon>
        <taxon>Ovalentaria</taxon>
        <taxon>Atherinomorphae</taxon>
        <taxon>Cyprinodontiformes</taxon>
        <taxon>Nothobranchiidae</taxon>
        <taxon>Nothobranchius</taxon>
    </lineage>
</organism>
<feature type="non-terminal residue" evidence="1">
    <location>
        <position position="1"/>
    </location>
</feature>
<dbReference type="AlphaFoldDB" id="A0A1A7ZKW3"/>
<sequence length="84" mass="9339">IFLFWTRPFEPRPVSIPCLRVVACRPPDPICVVRSQTGAARAKCQAPSYCLHLPQWPAQCPSPCPTLKPSARPLTVDSAHPHLR</sequence>
<gene>
    <name evidence="1" type="primary">NFIXB</name>
</gene>
<reference evidence="1" key="1">
    <citation type="submission" date="2016-05" db="EMBL/GenBank/DDBJ databases">
        <authorList>
            <person name="Lavstsen T."/>
            <person name="Jespersen J.S."/>
        </authorList>
    </citation>
    <scope>NUCLEOTIDE SEQUENCE</scope>
    <source>
        <tissue evidence="1">Brain</tissue>
    </source>
</reference>
<accession>A0A1A7ZKW3</accession>
<proteinExistence type="predicted"/>
<reference evidence="1" key="2">
    <citation type="submission" date="2016-06" db="EMBL/GenBank/DDBJ databases">
        <title>The genome of a short-lived fish provides insights into sex chromosome evolution and the genetic control of aging.</title>
        <authorList>
            <person name="Reichwald K."/>
            <person name="Felder M."/>
            <person name="Petzold A."/>
            <person name="Koch P."/>
            <person name="Groth M."/>
            <person name="Platzer M."/>
        </authorList>
    </citation>
    <scope>NUCLEOTIDE SEQUENCE</scope>
    <source>
        <tissue evidence="1">Brain</tissue>
    </source>
</reference>